<organism evidence="1 2">
    <name type="scientific">Microdochium trichocladiopsis</name>
    <dbReference type="NCBI Taxonomy" id="1682393"/>
    <lineage>
        <taxon>Eukaryota</taxon>
        <taxon>Fungi</taxon>
        <taxon>Dikarya</taxon>
        <taxon>Ascomycota</taxon>
        <taxon>Pezizomycotina</taxon>
        <taxon>Sordariomycetes</taxon>
        <taxon>Xylariomycetidae</taxon>
        <taxon>Xylariales</taxon>
        <taxon>Microdochiaceae</taxon>
        <taxon>Microdochium</taxon>
    </lineage>
</organism>
<protein>
    <submittedName>
        <fullName evidence="1">Uncharacterized protein</fullName>
    </submittedName>
</protein>
<dbReference type="OrthoDB" id="4733546at2759"/>
<keyword evidence="2" id="KW-1185">Reference proteome</keyword>
<dbReference type="RefSeq" id="XP_046008080.1">
    <property type="nucleotide sequence ID" value="XM_046154998.1"/>
</dbReference>
<comment type="caution">
    <text evidence="1">The sequence shown here is derived from an EMBL/GenBank/DDBJ whole genome shotgun (WGS) entry which is preliminary data.</text>
</comment>
<gene>
    <name evidence="1" type="ORF">B0I36DRAFT_331589</name>
</gene>
<dbReference type="GeneID" id="70184544"/>
<reference evidence="1" key="1">
    <citation type="journal article" date="2021" name="Nat. Commun.">
        <title>Genetic determinants of endophytism in the Arabidopsis root mycobiome.</title>
        <authorList>
            <person name="Mesny F."/>
            <person name="Miyauchi S."/>
            <person name="Thiergart T."/>
            <person name="Pickel B."/>
            <person name="Atanasova L."/>
            <person name="Karlsson M."/>
            <person name="Huettel B."/>
            <person name="Barry K.W."/>
            <person name="Haridas S."/>
            <person name="Chen C."/>
            <person name="Bauer D."/>
            <person name="Andreopoulos W."/>
            <person name="Pangilinan J."/>
            <person name="LaButti K."/>
            <person name="Riley R."/>
            <person name="Lipzen A."/>
            <person name="Clum A."/>
            <person name="Drula E."/>
            <person name="Henrissat B."/>
            <person name="Kohler A."/>
            <person name="Grigoriev I.V."/>
            <person name="Martin F.M."/>
            <person name="Hacquard S."/>
        </authorList>
    </citation>
    <scope>NUCLEOTIDE SEQUENCE</scope>
    <source>
        <strain evidence="1">MPI-CAGE-CH-0230</strain>
    </source>
</reference>
<dbReference type="EMBL" id="JAGTJQ010000009">
    <property type="protein sequence ID" value="KAH7024532.1"/>
    <property type="molecule type" value="Genomic_DNA"/>
</dbReference>
<sequence length="573" mass="63133">MNGRATTTAANDGEQSTDKILSFEFRFIHYLALYICSLQQQDPTPEELMLDSDVRLDYGDLDPWAPPASGLWHLWYRIQRRLPDTSPDCSAMQHLVSILSFGCSFKGDLMSIALNTSSIPLVFRGSVDTVEDVIWMFSLLVLAAGDVVPLVMDGGKLRITHAAAAAAATETGTDDHQTPNQALISWVPRAVEGVIDEILPLPDKSYITAVTRDYIELDLLVFKPLPAMSTPGALEKADALIATHQLEELAAMYAASADEQTQRQSELASGVINKIKEGRPGPLHVLVKVWLAHGIDSGKGWVLRFADVMSRDTREWMHGVLGEDEDERLVPAARDLLGILSQSEANNGTNGSEHLEAAVAALQLEPRHNGEHSRDEDEADIRRTVRFLRTILDPRIKFYTVAPRRLPVSSDDHAFIMSSSNTGYITVPLAVAGLPSWQKRAWVLEPFDPVNDPPETLADFLPDLARTGIEPGEALEDVYPVLPSDYADRRKPMNADVAAWRLRRREQIFGCRPWDSAGLAALVESAENAGDKGCVAVLRKQRVYGAEDYNWGKINEVAKRIEGTGVPAAKDEA</sequence>
<accession>A0A9P8Y0E6</accession>
<evidence type="ECO:0000313" key="1">
    <source>
        <dbReference type="EMBL" id="KAH7024532.1"/>
    </source>
</evidence>
<evidence type="ECO:0000313" key="2">
    <source>
        <dbReference type="Proteomes" id="UP000756346"/>
    </source>
</evidence>
<proteinExistence type="predicted"/>
<dbReference type="Proteomes" id="UP000756346">
    <property type="component" value="Unassembled WGS sequence"/>
</dbReference>
<name>A0A9P8Y0E6_9PEZI</name>
<dbReference type="AlphaFoldDB" id="A0A9P8Y0E6"/>